<dbReference type="PANTHER" id="PTHR12053:SF3">
    <property type="entry name" value="CARBOXYPEPTIDASE Q"/>
    <property type="match status" value="1"/>
</dbReference>
<keyword evidence="24" id="KW-1185">Reference proteome</keyword>
<dbReference type="RefSeq" id="WP_111275755.1">
    <property type="nucleotide sequence ID" value="NZ_QFYS01000003.1"/>
</dbReference>
<feature type="domain" description="Peptidase M28" evidence="22">
    <location>
        <begin position="251"/>
        <end position="439"/>
    </location>
</feature>
<evidence type="ECO:0000256" key="5">
    <source>
        <dbReference type="ARBA" id="ARBA00014116"/>
    </source>
</evidence>
<organism evidence="23 24">
    <name type="scientific">Phenylobacterium kunshanense</name>
    <dbReference type="NCBI Taxonomy" id="1445034"/>
    <lineage>
        <taxon>Bacteria</taxon>
        <taxon>Pseudomonadati</taxon>
        <taxon>Pseudomonadota</taxon>
        <taxon>Alphaproteobacteria</taxon>
        <taxon>Caulobacterales</taxon>
        <taxon>Caulobacteraceae</taxon>
        <taxon>Phenylobacterium</taxon>
    </lineage>
</organism>
<evidence type="ECO:0000256" key="14">
    <source>
        <dbReference type="ARBA" id="ARBA00023034"/>
    </source>
</evidence>
<evidence type="ECO:0000256" key="16">
    <source>
        <dbReference type="ARBA" id="ARBA00023145"/>
    </source>
</evidence>
<protein>
    <recommendedName>
        <fullName evidence="5">Carboxypeptidase Q</fullName>
    </recommendedName>
    <alternativeName>
        <fullName evidence="20">Plasma glutamate carboxypeptidase</fullName>
    </alternativeName>
</protein>
<evidence type="ECO:0000256" key="11">
    <source>
        <dbReference type="ARBA" id="ARBA00022801"/>
    </source>
</evidence>
<evidence type="ECO:0000256" key="18">
    <source>
        <dbReference type="ARBA" id="ARBA00023228"/>
    </source>
</evidence>
<keyword evidence="15" id="KW-0482">Metalloprotease</keyword>
<dbReference type="SUPFAM" id="SSF53187">
    <property type="entry name" value="Zn-dependent exopeptidases"/>
    <property type="match status" value="1"/>
</dbReference>
<evidence type="ECO:0000256" key="19">
    <source>
        <dbReference type="ARBA" id="ARBA00025833"/>
    </source>
</evidence>
<keyword evidence="9" id="KW-0479">Metal-binding</keyword>
<keyword evidence="16" id="KW-0865">Zymogen</keyword>
<evidence type="ECO:0000256" key="10">
    <source>
        <dbReference type="ARBA" id="ARBA00022729"/>
    </source>
</evidence>
<evidence type="ECO:0000256" key="21">
    <source>
        <dbReference type="SAM" id="SignalP"/>
    </source>
</evidence>
<keyword evidence="12" id="KW-0256">Endoplasmic reticulum</keyword>
<dbReference type="Gene3D" id="3.50.30.30">
    <property type="match status" value="1"/>
</dbReference>
<dbReference type="AlphaFoldDB" id="A0A328BKC4"/>
<evidence type="ECO:0000259" key="22">
    <source>
        <dbReference type="Pfam" id="PF04389"/>
    </source>
</evidence>
<evidence type="ECO:0000256" key="4">
    <source>
        <dbReference type="ARBA" id="ARBA00004613"/>
    </source>
</evidence>
<proteinExistence type="predicted"/>
<gene>
    <name evidence="23" type="ORF">DJ019_09395</name>
</gene>
<reference evidence="23 24" key="1">
    <citation type="submission" date="2018-05" db="EMBL/GenBank/DDBJ databases">
        <authorList>
            <person name="Lanie J.A."/>
            <person name="Ng W.-L."/>
            <person name="Kazmierczak K.M."/>
            <person name="Andrzejewski T.M."/>
            <person name="Davidsen T.M."/>
            <person name="Wayne K.J."/>
            <person name="Tettelin H."/>
            <person name="Glass J.I."/>
            <person name="Rusch D."/>
            <person name="Podicherti R."/>
            <person name="Tsui H.-C.T."/>
            <person name="Winkler M.E."/>
        </authorList>
    </citation>
    <scope>NUCLEOTIDE SEQUENCE [LARGE SCALE GENOMIC DNA]</scope>
    <source>
        <strain evidence="23 24">BUT-10</strain>
    </source>
</reference>
<dbReference type="GO" id="GO:0004180">
    <property type="term" value="F:carboxypeptidase activity"/>
    <property type="evidence" value="ECO:0007669"/>
    <property type="project" value="UniProtKB-KW"/>
</dbReference>
<evidence type="ECO:0000256" key="13">
    <source>
        <dbReference type="ARBA" id="ARBA00022833"/>
    </source>
</evidence>
<evidence type="ECO:0000256" key="6">
    <source>
        <dbReference type="ARBA" id="ARBA00022525"/>
    </source>
</evidence>
<dbReference type="GO" id="GO:0070573">
    <property type="term" value="F:metallodipeptidase activity"/>
    <property type="evidence" value="ECO:0007669"/>
    <property type="project" value="InterPro"/>
</dbReference>
<dbReference type="GO" id="GO:0006508">
    <property type="term" value="P:proteolysis"/>
    <property type="evidence" value="ECO:0007669"/>
    <property type="project" value="UniProtKB-KW"/>
</dbReference>
<feature type="signal peptide" evidence="21">
    <location>
        <begin position="1"/>
        <end position="21"/>
    </location>
</feature>
<keyword evidence="18" id="KW-0458">Lysosome</keyword>
<comment type="subunit">
    <text evidence="19">Homodimer. The monomeric form is inactive while the homodimer is active.</text>
</comment>
<dbReference type="Pfam" id="PF04389">
    <property type="entry name" value="Peptidase_M28"/>
    <property type="match status" value="1"/>
</dbReference>
<keyword evidence="10 21" id="KW-0732">Signal</keyword>
<evidence type="ECO:0000256" key="9">
    <source>
        <dbReference type="ARBA" id="ARBA00022723"/>
    </source>
</evidence>
<evidence type="ECO:0000256" key="8">
    <source>
        <dbReference type="ARBA" id="ARBA00022670"/>
    </source>
</evidence>
<evidence type="ECO:0000256" key="15">
    <source>
        <dbReference type="ARBA" id="ARBA00023049"/>
    </source>
</evidence>
<comment type="subcellular location">
    <subcellularLocation>
        <location evidence="1">Endoplasmic reticulum</location>
    </subcellularLocation>
    <subcellularLocation>
        <location evidence="3">Golgi apparatus</location>
    </subcellularLocation>
    <subcellularLocation>
        <location evidence="2">Lysosome</location>
    </subcellularLocation>
    <subcellularLocation>
        <location evidence="4">Secreted</location>
    </subcellularLocation>
</comment>
<comment type="caution">
    <text evidence="23">The sequence shown here is derived from an EMBL/GenBank/DDBJ whole genome shotgun (WGS) entry which is preliminary data.</text>
</comment>
<name>A0A328BKC4_9CAUL</name>
<evidence type="ECO:0000256" key="17">
    <source>
        <dbReference type="ARBA" id="ARBA00023180"/>
    </source>
</evidence>
<keyword evidence="11" id="KW-0378">Hydrolase</keyword>
<feature type="chain" id="PRO_5016424304" description="Carboxypeptidase Q" evidence="21">
    <location>
        <begin position="22"/>
        <end position="456"/>
    </location>
</feature>
<evidence type="ECO:0000256" key="7">
    <source>
        <dbReference type="ARBA" id="ARBA00022645"/>
    </source>
</evidence>
<accession>A0A328BKC4</accession>
<evidence type="ECO:0000256" key="3">
    <source>
        <dbReference type="ARBA" id="ARBA00004555"/>
    </source>
</evidence>
<dbReference type="InterPro" id="IPR039866">
    <property type="entry name" value="CPQ"/>
</dbReference>
<dbReference type="GO" id="GO:0005764">
    <property type="term" value="C:lysosome"/>
    <property type="evidence" value="ECO:0007669"/>
    <property type="project" value="UniProtKB-SubCell"/>
</dbReference>
<dbReference type="EMBL" id="QFYS01000003">
    <property type="protein sequence ID" value="RAK66446.1"/>
    <property type="molecule type" value="Genomic_DNA"/>
</dbReference>
<evidence type="ECO:0000256" key="1">
    <source>
        <dbReference type="ARBA" id="ARBA00004240"/>
    </source>
</evidence>
<dbReference type="PANTHER" id="PTHR12053">
    <property type="entry name" value="PROTEASE FAMILY M28 PLASMA GLUTAMATE CARBOXYPEPTIDASE-RELATED"/>
    <property type="match status" value="1"/>
</dbReference>
<dbReference type="GO" id="GO:0046872">
    <property type="term" value="F:metal ion binding"/>
    <property type="evidence" value="ECO:0007669"/>
    <property type="project" value="UniProtKB-KW"/>
</dbReference>
<evidence type="ECO:0000256" key="20">
    <source>
        <dbReference type="ARBA" id="ARBA00033328"/>
    </source>
</evidence>
<dbReference type="GO" id="GO:0005576">
    <property type="term" value="C:extracellular region"/>
    <property type="evidence" value="ECO:0007669"/>
    <property type="project" value="UniProtKB-SubCell"/>
</dbReference>
<keyword evidence="17" id="KW-0325">Glycoprotein</keyword>
<keyword evidence="13" id="KW-0862">Zinc</keyword>
<evidence type="ECO:0000256" key="12">
    <source>
        <dbReference type="ARBA" id="ARBA00022824"/>
    </source>
</evidence>
<dbReference type="Gene3D" id="3.40.630.10">
    <property type="entry name" value="Zn peptidases"/>
    <property type="match status" value="1"/>
</dbReference>
<sequence>MKRLSIAIAAATLAIAAPAAAQDLAGGAAAVRDKALTDQTAWSIAESLTTEVGPRMVGSQGMERARDWAVAKLKALGFENVRVESFTTPAWSRGAESVEVVAPWPVKLHVLGLGGSVSTPAGGITAPIAVFTSYQTMLDQPPGALAGKIAVVTQRMGRTQDGSGYGAIGPQRWTGAAEAAKRGAVGYLMRSLSTDDTRLPHTGGGAPAGIPAAALSTPDADLLENMARRGQPVTVRMAMTSSVNPKAQAWNISGEIRGREAPDEVIVIGGHLDSWDPGTGAVDDAAGIAITTAAAKLVAQAGPPRRTIRVVMWGSEEQGGSSEAYAAAHKDEAAKIVVAGESDSGAGRIWSVSLPKAGADHAAMKAFRTSLAPLKVGVSPEPPAFGGADIRGIIGLGAPFVDFNQDASRYFDLHHSADDTLDKIDPAELAQNVAVWASFLHTVANSDVEFRTKPAP</sequence>
<dbReference type="Proteomes" id="UP000249524">
    <property type="component" value="Unassembled WGS sequence"/>
</dbReference>
<keyword evidence="6" id="KW-0964">Secreted</keyword>
<keyword evidence="7" id="KW-0121">Carboxypeptidase</keyword>
<dbReference type="InterPro" id="IPR007484">
    <property type="entry name" value="Peptidase_M28"/>
</dbReference>
<evidence type="ECO:0000256" key="2">
    <source>
        <dbReference type="ARBA" id="ARBA00004371"/>
    </source>
</evidence>
<dbReference type="OrthoDB" id="9769665at2"/>
<evidence type="ECO:0000313" key="23">
    <source>
        <dbReference type="EMBL" id="RAK66446.1"/>
    </source>
</evidence>
<evidence type="ECO:0000313" key="24">
    <source>
        <dbReference type="Proteomes" id="UP000249524"/>
    </source>
</evidence>
<keyword evidence="14" id="KW-0333">Golgi apparatus</keyword>
<keyword evidence="8" id="KW-0645">Protease</keyword>